<dbReference type="AlphaFoldDB" id="A0A6N9UC16"/>
<dbReference type="PANTHER" id="PTHR24094">
    <property type="entry name" value="SECRETED PROTEIN"/>
    <property type="match status" value="1"/>
</dbReference>
<dbReference type="RefSeq" id="WP_164349932.1">
    <property type="nucleotide sequence ID" value="NZ_JAAGLQ010000686.1"/>
</dbReference>
<keyword evidence="3" id="KW-0378">Hydrolase</keyword>
<feature type="region of interest" description="Disordered" evidence="1">
    <location>
        <begin position="45"/>
        <end position="69"/>
    </location>
</feature>
<dbReference type="Pfam" id="PF07510">
    <property type="entry name" value="GmrSD_C"/>
    <property type="match status" value="1"/>
</dbReference>
<keyword evidence="3" id="KW-0540">Nuclease</keyword>
<proteinExistence type="predicted"/>
<evidence type="ECO:0000256" key="1">
    <source>
        <dbReference type="SAM" id="MobiDB-lite"/>
    </source>
</evidence>
<gene>
    <name evidence="3" type="ORF">G3I29_33005</name>
</gene>
<dbReference type="EMBL" id="JAAGLQ010000686">
    <property type="protein sequence ID" value="NEA20189.1"/>
    <property type="molecule type" value="Genomic_DNA"/>
</dbReference>
<protein>
    <submittedName>
        <fullName evidence="3">HNH endonuclease</fullName>
    </submittedName>
</protein>
<accession>A0A6N9UC16</accession>
<feature type="compositionally biased region" description="Low complexity" evidence="1">
    <location>
        <begin position="49"/>
        <end position="58"/>
    </location>
</feature>
<dbReference type="InterPro" id="IPR011089">
    <property type="entry name" value="GmrSD_C"/>
</dbReference>
<feature type="domain" description="GmrSD restriction endonucleases C-terminal" evidence="2">
    <location>
        <begin position="128"/>
        <end position="236"/>
    </location>
</feature>
<reference evidence="3 4" key="1">
    <citation type="submission" date="2020-01" db="EMBL/GenBank/DDBJ databases">
        <title>Insect and environment-associated Actinomycetes.</title>
        <authorList>
            <person name="Currrie C."/>
            <person name="Chevrette M."/>
            <person name="Carlson C."/>
            <person name="Stubbendieck R."/>
            <person name="Wendt-Pienkowski E."/>
        </authorList>
    </citation>
    <scope>NUCLEOTIDE SEQUENCE [LARGE SCALE GENOMIC DNA]</scope>
    <source>
        <strain evidence="3 4">SID11342</strain>
    </source>
</reference>
<evidence type="ECO:0000313" key="3">
    <source>
        <dbReference type="EMBL" id="NEA20189.1"/>
    </source>
</evidence>
<organism evidence="3 4">
    <name type="scientific">Streptomyces halstedii</name>
    <dbReference type="NCBI Taxonomy" id="1944"/>
    <lineage>
        <taxon>Bacteria</taxon>
        <taxon>Bacillati</taxon>
        <taxon>Actinomycetota</taxon>
        <taxon>Actinomycetes</taxon>
        <taxon>Kitasatosporales</taxon>
        <taxon>Streptomycetaceae</taxon>
        <taxon>Streptomyces</taxon>
    </lineage>
</organism>
<comment type="caution">
    <text evidence="3">The sequence shown here is derived from an EMBL/GenBank/DDBJ whole genome shotgun (WGS) entry which is preliminary data.</text>
</comment>
<evidence type="ECO:0000313" key="4">
    <source>
        <dbReference type="Proteomes" id="UP000471293"/>
    </source>
</evidence>
<dbReference type="PANTHER" id="PTHR24094:SF15">
    <property type="entry name" value="AMP-DEPENDENT SYNTHETASE_LIGASE DOMAIN-CONTAINING PROTEIN-RELATED"/>
    <property type="match status" value="1"/>
</dbReference>
<evidence type="ECO:0000259" key="2">
    <source>
        <dbReference type="Pfam" id="PF07510"/>
    </source>
</evidence>
<sequence length="254" mass="27317">MRNHVGRVSPLPPEFPVSARRTWPIAAALLALPLTACNPSVAPTDDKPAAVGTSAAPAPGAPQGGDGLTLPDAVKLLPVGVEKRDGYKRDSFRHWIDEDKNGCSTRQEVLIAEAVVAPEQGARCALSGGEWSSYYDEVTVSDVGKLDIDHVVPLAEAWDSGASEWDADRRMRYANDLDAERSLVAVTARTNRQKGDKDPSDWLPPAASAQCTYGADWVSTKLRWKLEADEKEIAALEKLAADCADTPVVYEVAP</sequence>
<name>A0A6N9UC16_STRHA</name>
<keyword evidence="3" id="KW-0255">Endonuclease</keyword>
<dbReference type="GO" id="GO:0004519">
    <property type="term" value="F:endonuclease activity"/>
    <property type="evidence" value="ECO:0007669"/>
    <property type="project" value="UniProtKB-KW"/>
</dbReference>
<dbReference type="Proteomes" id="UP000471293">
    <property type="component" value="Unassembled WGS sequence"/>
</dbReference>